<keyword evidence="2" id="KW-1185">Reference proteome</keyword>
<dbReference type="RefSeq" id="WP_344902212.1">
    <property type="nucleotide sequence ID" value="NZ_BAAAWD010000017.1"/>
</dbReference>
<proteinExistence type="predicted"/>
<gene>
    <name evidence="1" type="ORF">GCM10017559_62640</name>
</gene>
<evidence type="ECO:0000313" key="2">
    <source>
        <dbReference type="Proteomes" id="UP001499930"/>
    </source>
</evidence>
<dbReference type="Proteomes" id="UP001499930">
    <property type="component" value="Unassembled WGS sequence"/>
</dbReference>
<accession>A0ABP6KZF9</accession>
<reference evidence="2" key="1">
    <citation type="journal article" date="2019" name="Int. J. Syst. Evol. Microbiol.">
        <title>The Global Catalogue of Microorganisms (GCM) 10K type strain sequencing project: providing services to taxonomists for standard genome sequencing and annotation.</title>
        <authorList>
            <consortium name="The Broad Institute Genomics Platform"/>
            <consortium name="The Broad Institute Genome Sequencing Center for Infectious Disease"/>
            <person name="Wu L."/>
            <person name="Ma J."/>
        </authorList>
    </citation>
    <scope>NUCLEOTIDE SEQUENCE [LARGE SCALE GENOMIC DNA]</scope>
    <source>
        <strain evidence="2">JCM 3106</strain>
    </source>
</reference>
<organism evidence="1 2">
    <name type="scientific">Streptosporangium longisporum</name>
    <dbReference type="NCBI Taxonomy" id="46187"/>
    <lineage>
        <taxon>Bacteria</taxon>
        <taxon>Bacillati</taxon>
        <taxon>Actinomycetota</taxon>
        <taxon>Actinomycetes</taxon>
        <taxon>Streptosporangiales</taxon>
        <taxon>Streptosporangiaceae</taxon>
        <taxon>Streptosporangium</taxon>
    </lineage>
</organism>
<name>A0ABP6KZF9_9ACTN</name>
<comment type="caution">
    <text evidence="1">The sequence shown here is derived from an EMBL/GenBank/DDBJ whole genome shotgun (WGS) entry which is preliminary data.</text>
</comment>
<evidence type="ECO:0000313" key="1">
    <source>
        <dbReference type="EMBL" id="GAA3027837.1"/>
    </source>
</evidence>
<dbReference type="EMBL" id="BAAAWD010000017">
    <property type="protein sequence ID" value="GAA3027837.1"/>
    <property type="molecule type" value="Genomic_DNA"/>
</dbReference>
<protein>
    <recommendedName>
        <fullName evidence="3">Secreted protein</fullName>
    </recommendedName>
</protein>
<sequence>MKSILMPSQMGLASSRRNTVLPCAVRTLLTVGAAAPVSQDDSAHFQIEARRWATPAAFPATAAPATVKPVAFVPAAETRVGDSYAAMTQHIGNGGLRGPQPWGHPPVMT</sequence>
<evidence type="ECO:0008006" key="3">
    <source>
        <dbReference type="Google" id="ProtNLM"/>
    </source>
</evidence>